<organism evidence="3 4">
    <name type="scientific">Crassostrea virginica</name>
    <name type="common">Eastern oyster</name>
    <dbReference type="NCBI Taxonomy" id="6565"/>
    <lineage>
        <taxon>Eukaryota</taxon>
        <taxon>Metazoa</taxon>
        <taxon>Spiralia</taxon>
        <taxon>Lophotrochozoa</taxon>
        <taxon>Mollusca</taxon>
        <taxon>Bivalvia</taxon>
        <taxon>Autobranchia</taxon>
        <taxon>Pteriomorphia</taxon>
        <taxon>Ostreida</taxon>
        <taxon>Ostreoidea</taxon>
        <taxon>Ostreidae</taxon>
        <taxon>Crassostrea</taxon>
    </lineage>
</organism>
<dbReference type="CDD" id="cd19756">
    <property type="entry name" value="Bbox2"/>
    <property type="match status" value="1"/>
</dbReference>
<keyword evidence="3" id="KW-1185">Reference proteome</keyword>
<dbReference type="GO" id="GO:0061630">
    <property type="term" value="F:ubiquitin protein ligase activity"/>
    <property type="evidence" value="ECO:0007669"/>
    <property type="project" value="TreeGrafter"/>
</dbReference>
<dbReference type="SMART" id="SM00336">
    <property type="entry name" value="BBOX"/>
    <property type="match status" value="2"/>
</dbReference>
<dbReference type="PANTHER" id="PTHR25462">
    <property type="entry name" value="BONUS, ISOFORM C-RELATED"/>
    <property type="match status" value="1"/>
</dbReference>
<dbReference type="SUPFAM" id="SSF57845">
    <property type="entry name" value="B-box zinc-binding domain"/>
    <property type="match status" value="1"/>
</dbReference>
<sequence>MYSRLSAQDILRCTLCETEVALMYCNVCHTHLCKDCVLIHFSDKLKAHNVVPIEQFLSTLGYPKCTKHPTKQCELHCKHCDFPICLSCISSKEHFGHDAVDIFEEFEANIDVLKKDLHEIEKSILLKYEEAASTIQIQIYDQRKNSQKLKSDLKKQGEALHTEIDSIIQSKQTEIDHMSRKHKAVLDKTKNAINRTIIKIKQAIMDLKSLLDNMNVCPVSTYHSRIEEFRKLPSKFKISLPTFHPVRINREQLLKLFGSLTFLSIETEEQGYTVPSPGVESSLPARPLLDVPQLITKLKTAYGNLNLVSCLSDEEIWTRGDENNLKLYNMNGELLKSVQTKSGDVPTDIAMTQSEGLVYTDYGNRSINIVSGTQIQTLIKLRGWKPWGVCSTSSGDLLVIMTSDDGKQTKVVRYSGSTEKQSIQWDDQGNPLYTSVGTKYLSENRNLDICVANFDAGAVVVVNAANKLRFRYTGPTSITRQPFGPYGITTDSQANILVSDYNNVCIHIIDQDGHFLRYIDNCSLESPWSLCLDSRDNLFVADCINYNVKKIQYYR</sequence>
<dbReference type="PANTHER" id="PTHR25462:SF296">
    <property type="entry name" value="MEIOTIC P26, ISOFORM F"/>
    <property type="match status" value="1"/>
</dbReference>
<dbReference type="OrthoDB" id="6128620at2759"/>
<name>A0A8B8F0K2_CRAVI</name>
<dbReference type="Gene3D" id="3.30.160.60">
    <property type="entry name" value="Classic Zinc Finger"/>
    <property type="match status" value="1"/>
</dbReference>
<dbReference type="Gene3D" id="2.120.10.30">
    <property type="entry name" value="TolB, C-terminal domain"/>
    <property type="match status" value="1"/>
</dbReference>
<evidence type="ECO:0000313" key="4">
    <source>
        <dbReference type="RefSeq" id="XP_022345761.1"/>
    </source>
</evidence>
<keyword evidence="1" id="KW-0862">Zinc</keyword>
<dbReference type="InterPro" id="IPR047153">
    <property type="entry name" value="TRIM45/56/19-like"/>
</dbReference>
<dbReference type="InterPro" id="IPR000315">
    <property type="entry name" value="Znf_B-box"/>
</dbReference>
<accession>A0A8B8F0K2</accession>
<feature type="domain" description="B box-type" evidence="2">
    <location>
        <begin position="8"/>
        <end position="53"/>
    </location>
</feature>
<dbReference type="GO" id="GO:0008270">
    <property type="term" value="F:zinc ion binding"/>
    <property type="evidence" value="ECO:0007669"/>
    <property type="project" value="UniProtKB-KW"/>
</dbReference>
<dbReference type="Proteomes" id="UP000694844">
    <property type="component" value="Chromosome 5"/>
</dbReference>
<dbReference type="RefSeq" id="XP_022345761.1">
    <property type="nucleotide sequence ID" value="XM_022490053.1"/>
</dbReference>
<evidence type="ECO:0000259" key="2">
    <source>
        <dbReference type="PROSITE" id="PS50119"/>
    </source>
</evidence>
<keyword evidence="1" id="KW-0863">Zinc-finger</keyword>
<proteinExistence type="predicted"/>
<reference evidence="4" key="1">
    <citation type="submission" date="2025-08" db="UniProtKB">
        <authorList>
            <consortium name="RefSeq"/>
        </authorList>
    </citation>
    <scope>IDENTIFICATION</scope>
    <source>
        <tissue evidence="4">Whole sample</tissue>
    </source>
</reference>
<dbReference type="SUPFAM" id="SSF101898">
    <property type="entry name" value="NHL repeat"/>
    <property type="match status" value="1"/>
</dbReference>
<feature type="domain" description="B box-type" evidence="2">
    <location>
        <begin position="65"/>
        <end position="102"/>
    </location>
</feature>
<dbReference type="KEGG" id="cvn:111138198"/>
<dbReference type="PROSITE" id="PS50119">
    <property type="entry name" value="ZF_BBOX"/>
    <property type="match status" value="2"/>
</dbReference>
<evidence type="ECO:0000256" key="1">
    <source>
        <dbReference type="PROSITE-ProRule" id="PRU00024"/>
    </source>
</evidence>
<evidence type="ECO:0000313" key="3">
    <source>
        <dbReference type="Proteomes" id="UP000694844"/>
    </source>
</evidence>
<keyword evidence="1" id="KW-0479">Metal-binding</keyword>
<dbReference type="InterPro" id="IPR011042">
    <property type="entry name" value="6-blade_b-propeller_TolB-like"/>
</dbReference>
<protein>
    <submittedName>
        <fullName evidence="4">Uncharacterized protein LOC111138198</fullName>
    </submittedName>
</protein>
<gene>
    <name evidence="4" type="primary">LOC111138198</name>
</gene>
<dbReference type="GeneID" id="111138198"/>
<dbReference type="AlphaFoldDB" id="A0A8B8F0K2"/>